<dbReference type="InterPro" id="IPR030679">
    <property type="entry name" value="ABC_ATPase_HisP-typ"/>
</dbReference>
<evidence type="ECO:0000259" key="9">
    <source>
        <dbReference type="PROSITE" id="PS50893"/>
    </source>
</evidence>
<dbReference type="Proteomes" id="UP001237448">
    <property type="component" value="Unassembled WGS sequence"/>
</dbReference>
<keyword evidence="6" id="KW-0067">ATP-binding</keyword>
<keyword evidence="8" id="KW-0472">Membrane</keyword>
<reference evidence="10 11" key="1">
    <citation type="submission" date="2023-07" db="EMBL/GenBank/DDBJ databases">
        <title>Genomic Encyclopedia of Type Strains, Phase IV (KMG-IV): sequencing the most valuable type-strain genomes for metagenomic binning, comparative biology and taxonomic classification.</title>
        <authorList>
            <person name="Goeker M."/>
        </authorList>
    </citation>
    <scope>NUCLEOTIDE SEQUENCE [LARGE SCALE GENOMIC DNA]</scope>
    <source>
        <strain evidence="10 11">DSM 5896</strain>
    </source>
</reference>
<dbReference type="PANTHER" id="PTHR43166:SF9">
    <property type="entry name" value="GLUTAMATE_ASPARTATE IMPORT ATP-BINDING PROTEIN GLTL"/>
    <property type="match status" value="1"/>
</dbReference>
<evidence type="ECO:0000256" key="2">
    <source>
        <dbReference type="ARBA" id="ARBA00005417"/>
    </source>
</evidence>
<dbReference type="SUPFAM" id="SSF52540">
    <property type="entry name" value="P-loop containing nucleoside triphosphate hydrolases"/>
    <property type="match status" value="1"/>
</dbReference>
<keyword evidence="4" id="KW-1003">Cell membrane</keyword>
<dbReference type="RefSeq" id="WP_307421650.1">
    <property type="nucleotide sequence ID" value="NZ_JAUSVK010000001.1"/>
</dbReference>
<evidence type="ECO:0000256" key="1">
    <source>
        <dbReference type="ARBA" id="ARBA00004202"/>
    </source>
</evidence>
<dbReference type="InterPro" id="IPR003439">
    <property type="entry name" value="ABC_transporter-like_ATP-bd"/>
</dbReference>
<keyword evidence="11" id="KW-1185">Reference proteome</keyword>
<accession>A0ABU0F778</accession>
<evidence type="ECO:0000313" key="11">
    <source>
        <dbReference type="Proteomes" id="UP001237448"/>
    </source>
</evidence>
<dbReference type="InterPro" id="IPR027417">
    <property type="entry name" value="P-loop_NTPase"/>
</dbReference>
<keyword evidence="3" id="KW-0813">Transport</keyword>
<feature type="domain" description="ABC transporter" evidence="9">
    <location>
        <begin position="13"/>
        <end position="257"/>
    </location>
</feature>
<sequence>MTADRGRPAPPILEVHGVVKRLGGTDILKGISFTVAEGSVVAIIGASGSGKSTLLRCLNMLVVPEDGEIVWKGKRVGWTRRGEAWLRQKERDLLAYRTKVGMVFQSFNLFPQMTALENIIEAPMMVLKRSREEATAQARQLLDKVRLSHRSMAYPHQMSGGEQQRVAIARALAMQPEAMLFDEVTSALDPELKGEVLAVMRGLAAEGMTMILVSHEMGFVRQVADEVLFMHQGVVRERGRPEDILVSPRTPELQSFLQRVVD</sequence>
<evidence type="ECO:0000256" key="4">
    <source>
        <dbReference type="ARBA" id="ARBA00022475"/>
    </source>
</evidence>
<keyword evidence="5" id="KW-0547">Nucleotide-binding</keyword>
<dbReference type="Gene3D" id="3.40.50.300">
    <property type="entry name" value="P-loop containing nucleotide triphosphate hydrolases"/>
    <property type="match status" value="1"/>
</dbReference>
<dbReference type="CDD" id="cd03262">
    <property type="entry name" value="ABC_HisP_GlnQ"/>
    <property type="match status" value="1"/>
</dbReference>
<gene>
    <name evidence="10" type="ORF">J3R73_000264</name>
</gene>
<dbReference type="InterPro" id="IPR017871">
    <property type="entry name" value="ABC_transporter-like_CS"/>
</dbReference>
<protein>
    <submittedName>
        <fullName evidence="10">ABC-type polar amino acid transport system ATPase subunit</fullName>
    </submittedName>
</protein>
<dbReference type="InterPro" id="IPR050086">
    <property type="entry name" value="MetN_ABC_transporter-like"/>
</dbReference>
<evidence type="ECO:0000256" key="3">
    <source>
        <dbReference type="ARBA" id="ARBA00022448"/>
    </source>
</evidence>
<comment type="caution">
    <text evidence="10">The sequence shown here is derived from an EMBL/GenBank/DDBJ whole genome shotgun (WGS) entry which is preliminary data.</text>
</comment>
<dbReference type="PANTHER" id="PTHR43166">
    <property type="entry name" value="AMINO ACID IMPORT ATP-BINDING PROTEIN"/>
    <property type="match status" value="1"/>
</dbReference>
<comment type="subcellular location">
    <subcellularLocation>
        <location evidence="1">Cell membrane</location>
        <topology evidence="1">Peripheral membrane protein</topology>
    </subcellularLocation>
</comment>
<evidence type="ECO:0000256" key="5">
    <source>
        <dbReference type="ARBA" id="ARBA00022741"/>
    </source>
</evidence>
<evidence type="ECO:0000256" key="8">
    <source>
        <dbReference type="ARBA" id="ARBA00023136"/>
    </source>
</evidence>
<keyword evidence="7" id="KW-0029">Amino-acid transport</keyword>
<comment type="similarity">
    <text evidence="2">Belongs to the ABC transporter superfamily.</text>
</comment>
<dbReference type="PROSITE" id="PS50893">
    <property type="entry name" value="ABC_TRANSPORTER_2"/>
    <property type="match status" value="1"/>
</dbReference>
<dbReference type="PIRSF" id="PIRSF039085">
    <property type="entry name" value="ABC_ATPase_HisP"/>
    <property type="match status" value="1"/>
</dbReference>
<proteinExistence type="inferred from homology"/>
<name>A0ABU0F778_9HYPH</name>
<organism evidence="10 11">
    <name type="scientific">Labrys monachus</name>
    <dbReference type="NCBI Taxonomy" id="217067"/>
    <lineage>
        <taxon>Bacteria</taxon>
        <taxon>Pseudomonadati</taxon>
        <taxon>Pseudomonadota</taxon>
        <taxon>Alphaproteobacteria</taxon>
        <taxon>Hyphomicrobiales</taxon>
        <taxon>Xanthobacteraceae</taxon>
        <taxon>Labrys</taxon>
    </lineage>
</organism>
<dbReference type="Pfam" id="PF00005">
    <property type="entry name" value="ABC_tran"/>
    <property type="match status" value="1"/>
</dbReference>
<evidence type="ECO:0000256" key="7">
    <source>
        <dbReference type="ARBA" id="ARBA00022970"/>
    </source>
</evidence>
<evidence type="ECO:0000313" key="10">
    <source>
        <dbReference type="EMBL" id="MDQ0390472.1"/>
    </source>
</evidence>
<dbReference type="InterPro" id="IPR003593">
    <property type="entry name" value="AAA+_ATPase"/>
</dbReference>
<evidence type="ECO:0000256" key="6">
    <source>
        <dbReference type="ARBA" id="ARBA00022840"/>
    </source>
</evidence>
<dbReference type="SMART" id="SM00382">
    <property type="entry name" value="AAA"/>
    <property type="match status" value="1"/>
</dbReference>
<dbReference type="PROSITE" id="PS00211">
    <property type="entry name" value="ABC_TRANSPORTER_1"/>
    <property type="match status" value="1"/>
</dbReference>
<dbReference type="EMBL" id="JAUSVK010000001">
    <property type="protein sequence ID" value="MDQ0390472.1"/>
    <property type="molecule type" value="Genomic_DNA"/>
</dbReference>